<proteinExistence type="predicted"/>
<dbReference type="InterPro" id="IPR036687">
    <property type="entry name" value="DinI-like_sf"/>
</dbReference>
<evidence type="ECO:0000313" key="6">
    <source>
        <dbReference type="Proteomes" id="UP000332594"/>
    </source>
</evidence>
<organism evidence="1 8">
    <name type="scientific">Raoultella terrigena</name>
    <name type="common">Klebsiella terrigena</name>
    <dbReference type="NCBI Taxonomy" id="577"/>
    <lineage>
        <taxon>Bacteria</taxon>
        <taxon>Pseudomonadati</taxon>
        <taxon>Pseudomonadota</taxon>
        <taxon>Gammaproteobacteria</taxon>
        <taxon>Enterobacterales</taxon>
        <taxon>Enterobacteriaceae</taxon>
        <taxon>Klebsiella/Raoultella group</taxon>
        <taxon>Raoultella</taxon>
    </lineage>
</organism>
<evidence type="ECO:0000313" key="1">
    <source>
        <dbReference type="EMBL" id="QPF07123.1"/>
    </source>
</evidence>
<dbReference type="SUPFAM" id="SSF54857">
    <property type="entry name" value="DNA damage-inducible protein DinI"/>
    <property type="match status" value="1"/>
</dbReference>
<dbReference type="RefSeq" id="WP_041144950.1">
    <property type="nucleotide sequence ID" value="NZ_BJNO01000002.1"/>
</dbReference>
<evidence type="ECO:0000313" key="7">
    <source>
        <dbReference type="Proteomes" id="UP000339249"/>
    </source>
</evidence>
<dbReference type="InterPro" id="IPR010391">
    <property type="entry name" value="DNA_damage-inducible_DinI-like"/>
</dbReference>
<evidence type="ECO:0000313" key="8">
    <source>
        <dbReference type="Proteomes" id="UP000594500"/>
    </source>
</evidence>
<dbReference type="Gene3D" id="3.30.910.10">
    <property type="entry name" value="DinI-like"/>
    <property type="match status" value="1"/>
</dbReference>
<sequence length="83" mass="9280">MRIEVSIAKTTALPSGALEALNNELSRRIDQQFPAKPSQVTVRFATANNLSVIGGLKEDKDRISEILQETWESADDWFIHDVP</sequence>
<dbReference type="PANTHER" id="PTHR36572:SF2">
    <property type="entry name" value="DNA DAMAGE-INDUCIBLE PROTEIN I"/>
    <property type="match status" value="1"/>
</dbReference>
<evidence type="ECO:0000313" key="4">
    <source>
        <dbReference type="EMBL" id="VTN15697.1"/>
    </source>
</evidence>
<dbReference type="Pfam" id="PF06183">
    <property type="entry name" value="DinI"/>
    <property type="match status" value="1"/>
</dbReference>
<reference evidence="1 8" key="2">
    <citation type="submission" date="2020-10" db="EMBL/GenBank/DDBJ databases">
        <title>Resistance determinants and their genetic context in bacteria from a longitudinal study of pigs reared under conventional and antibiotic-free husbandry practices.</title>
        <authorList>
            <person name="Poulin-Laprade D."/>
            <person name="Brouard J.-S."/>
            <person name="Gagnon N."/>
            <person name="Turcotte A."/>
            <person name="Langlois A."/>
            <person name="Matte J.J."/>
            <person name="Carrillo C.D."/>
            <person name="Zaheer R."/>
            <person name="McAllister T."/>
            <person name="Topp E."/>
            <person name="Talbot G."/>
        </authorList>
    </citation>
    <scope>NUCLEOTIDE SEQUENCE [LARGE SCALE GENOMIC DNA]</scope>
    <source>
        <strain evidence="1 8">Res13-Abat-PEB01-P1-04-A</strain>
    </source>
</reference>
<accession>A0A1V2BUH1</accession>
<gene>
    <name evidence="1" type="primary">dinI</name>
    <name evidence="3" type="synonym">dinI_1</name>
    <name evidence="2" type="synonym">dinI_2</name>
    <name evidence="4" type="synonym">dinI_3</name>
    <name evidence="1" type="ORF">IMO34_17440</name>
    <name evidence="3" type="ORF">NCTC13038_01926</name>
    <name evidence="4" type="ORF">NCTC9185_07787</name>
    <name evidence="2" type="ORF">NCTC9997_04051</name>
</gene>
<evidence type="ECO:0000313" key="2">
    <source>
        <dbReference type="EMBL" id="VED51960.1"/>
    </source>
</evidence>
<name>A0A1V2BUH1_RAOTE</name>
<dbReference type="Proteomes" id="UP000594500">
    <property type="component" value="Chromosome"/>
</dbReference>
<dbReference type="EMBL" id="CP062916">
    <property type="protein sequence ID" value="QPF07123.1"/>
    <property type="molecule type" value="Genomic_DNA"/>
</dbReference>
<dbReference type="Proteomes" id="UP000267630">
    <property type="component" value="Chromosome 3"/>
</dbReference>
<dbReference type="OrthoDB" id="6590090at2"/>
<dbReference type="EMBL" id="CAADJG010000002">
    <property type="protein sequence ID" value="VFS69878.1"/>
    <property type="molecule type" value="Genomic_DNA"/>
</dbReference>
<dbReference type="AlphaFoldDB" id="A0A1V2BUH1"/>
<reference evidence="2 5" key="1">
    <citation type="submission" date="2018-12" db="EMBL/GenBank/DDBJ databases">
        <authorList>
            <consortium name="Pathogen Informatics"/>
        </authorList>
    </citation>
    <scope>NUCLEOTIDE SEQUENCE [LARGE SCALE GENOMIC DNA]</scope>
    <source>
        <strain evidence="3 6">NCTC13038</strain>
        <strain evidence="4 7">NCTC9185</strain>
        <strain evidence="2 5">NCTC9997</strain>
    </source>
</reference>
<dbReference type="NCBIfam" id="NF007893">
    <property type="entry name" value="PRK10597.1"/>
    <property type="match status" value="1"/>
</dbReference>
<dbReference type="GO" id="GO:0009432">
    <property type="term" value="P:SOS response"/>
    <property type="evidence" value="ECO:0007669"/>
    <property type="project" value="TreeGrafter"/>
</dbReference>
<protein>
    <submittedName>
        <fullName evidence="1 2">DNA damage-inducible protein I</fullName>
    </submittedName>
</protein>
<dbReference type="GeneID" id="57505623"/>
<dbReference type="Proteomes" id="UP000339249">
    <property type="component" value="Unassembled WGS sequence"/>
</dbReference>
<keyword evidence="5" id="KW-1185">Reference proteome</keyword>
<evidence type="ECO:0000313" key="3">
    <source>
        <dbReference type="EMBL" id="VFS69878.1"/>
    </source>
</evidence>
<evidence type="ECO:0000313" key="5">
    <source>
        <dbReference type="Proteomes" id="UP000267630"/>
    </source>
</evidence>
<dbReference type="EMBL" id="CABDVU010000001">
    <property type="protein sequence ID" value="VTN15697.1"/>
    <property type="molecule type" value="Genomic_DNA"/>
</dbReference>
<dbReference type="Proteomes" id="UP000332594">
    <property type="component" value="Unassembled WGS sequence"/>
</dbReference>
<dbReference type="PANTHER" id="PTHR36572">
    <property type="entry name" value="DNA DAMAGE-INDUCIBLE PROTEIN I-RELATED"/>
    <property type="match status" value="1"/>
</dbReference>
<dbReference type="EMBL" id="LR134253">
    <property type="protein sequence ID" value="VED51960.1"/>
    <property type="molecule type" value="Genomic_DNA"/>
</dbReference>